<reference evidence="5" key="2">
    <citation type="submission" date="2015-01" db="EMBL/GenBank/DDBJ databases">
        <title>Evolutionary Origins and Diversification of the Mycorrhizal Mutualists.</title>
        <authorList>
            <consortium name="DOE Joint Genome Institute"/>
            <consortium name="Mycorrhizal Genomics Consortium"/>
            <person name="Kohler A."/>
            <person name="Kuo A."/>
            <person name="Nagy L.G."/>
            <person name="Floudas D."/>
            <person name="Copeland A."/>
            <person name="Barry K.W."/>
            <person name="Cichocki N."/>
            <person name="Veneault-Fourrey C."/>
            <person name="LaButti K."/>
            <person name="Lindquist E.A."/>
            <person name="Lipzen A."/>
            <person name="Lundell T."/>
            <person name="Morin E."/>
            <person name="Murat C."/>
            <person name="Riley R."/>
            <person name="Ohm R."/>
            <person name="Sun H."/>
            <person name="Tunlid A."/>
            <person name="Henrissat B."/>
            <person name="Grigoriev I.V."/>
            <person name="Hibbett D.S."/>
            <person name="Martin F."/>
        </authorList>
    </citation>
    <scope>NUCLEOTIDE SEQUENCE [LARGE SCALE GENOMIC DNA]</scope>
    <source>
        <strain evidence="5">MAFF 305830</strain>
    </source>
</reference>
<evidence type="ECO:0000313" key="5">
    <source>
        <dbReference type="Proteomes" id="UP000054097"/>
    </source>
</evidence>
<dbReference type="Gene3D" id="3.40.1090.10">
    <property type="entry name" value="Cytosolic phospholipase A2 catalytic domain"/>
    <property type="match status" value="1"/>
</dbReference>
<dbReference type="Pfam" id="PF01734">
    <property type="entry name" value="Patatin"/>
    <property type="match status" value="1"/>
</dbReference>
<dbReference type="GO" id="GO:0046486">
    <property type="term" value="P:glycerolipid metabolic process"/>
    <property type="evidence" value="ECO:0007669"/>
    <property type="project" value="UniProtKB-ARBA"/>
</dbReference>
<evidence type="ECO:0000256" key="2">
    <source>
        <dbReference type="PROSITE-ProRule" id="PRU01161"/>
    </source>
</evidence>
<protein>
    <recommendedName>
        <fullName evidence="3">PNPLA domain-containing protein</fullName>
    </recommendedName>
</protein>
<evidence type="ECO:0000259" key="3">
    <source>
        <dbReference type="PROSITE" id="PS51635"/>
    </source>
</evidence>
<dbReference type="EMBL" id="KN824326">
    <property type="protein sequence ID" value="KIM24256.1"/>
    <property type="molecule type" value="Genomic_DNA"/>
</dbReference>
<dbReference type="Proteomes" id="UP000054097">
    <property type="component" value="Unassembled WGS sequence"/>
</dbReference>
<keyword evidence="5" id="KW-1185">Reference proteome</keyword>
<dbReference type="STRING" id="933852.A0A0C3AYE6"/>
<dbReference type="HOGENOM" id="CLU_169792_0_0_1"/>
<keyword evidence="1" id="KW-0443">Lipid metabolism</keyword>
<evidence type="ECO:0000256" key="1">
    <source>
        <dbReference type="ARBA" id="ARBA00023098"/>
    </source>
</evidence>
<feature type="non-terminal residue" evidence="4">
    <location>
        <position position="84"/>
    </location>
</feature>
<reference evidence="4 5" key="1">
    <citation type="submission" date="2014-04" db="EMBL/GenBank/DDBJ databases">
        <authorList>
            <consortium name="DOE Joint Genome Institute"/>
            <person name="Kuo A."/>
            <person name="Zuccaro A."/>
            <person name="Kohler A."/>
            <person name="Nagy L.G."/>
            <person name="Floudas D."/>
            <person name="Copeland A."/>
            <person name="Barry K.W."/>
            <person name="Cichocki N."/>
            <person name="Veneault-Fourrey C."/>
            <person name="LaButti K."/>
            <person name="Lindquist E.A."/>
            <person name="Lipzen A."/>
            <person name="Lundell T."/>
            <person name="Morin E."/>
            <person name="Murat C."/>
            <person name="Sun H."/>
            <person name="Tunlid A."/>
            <person name="Henrissat B."/>
            <person name="Grigoriev I.V."/>
            <person name="Hibbett D.S."/>
            <person name="Martin F."/>
            <person name="Nordberg H.P."/>
            <person name="Cantor M.N."/>
            <person name="Hua S.X."/>
        </authorList>
    </citation>
    <scope>NUCLEOTIDE SEQUENCE [LARGE SCALE GENOMIC DNA]</scope>
    <source>
        <strain evidence="4 5">MAFF 305830</strain>
    </source>
</reference>
<feature type="non-terminal residue" evidence="4">
    <location>
        <position position="1"/>
    </location>
</feature>
<comment type="caution">
    <text evidence="2">Lacks conserved residue(s) required for the propagation of feature annotation.</text>
</comment>
<organism evidence="4 5">
    <name type="scientific">Serendipita vermifera MAFF 305830</name>
    <dbReference type="NCBI Taxonomy" id="933852"/>
    <lineage>
        <taxon>Eukaryota</taxon>
        <taxon>Fungi</taxon>
        <taxon>Dikarya</taxon>
        <taxon>Basidiomycota</taxon>
        <taxon>Agaricomycotina</taxon>
        <taxon>Agaricomycetes</taxon>
        <taxon>Sebacinales</taxon>
        <taxon>Serendipitaceae</taxon>
        <taxon>Serendipita</taxon>
    </lineage>
</organism>
<proteinExistence type="predicted"/>
<dbReference type="AlphaFoldDB" id="A0A0C3AYE6"/>
<dbReference type="SUPFAM" id="SSF52151">
    <property type="entry name" value="FabD/lysophospholipase-like"/>
    <property type="match status" value="1"/>
</dbReference>
<name>A0A0C3AYE6_SERVB</name>
<dbReference type="OrthoDB" id="630895at2759"/>
<feature type="short sequence motif" description="GXGXXG" evidence="2">
    <location>
        <begin position="5"/>
        <end position="10"/>
    </location>
</feature>
<dbReference type="PANTHER" id="PTHR24185">
    <property type="entry name" value="CALCIUM-INDEPENDENT PHOSPHOLIPASE A2-GAMMA"/>
    <property type="match status" value="1"/>
</dbReference>
<sequence length="84" mass="9361">LYLDGGGIRGLSQLEIMNHIMHQLTWDEKSNESDELGLPCEHFDLLGGSGAGGLIAILFAKLRMSVEEASEEFYKIIEHVFNPK</sequence>
<evidence type="ECO:0000313" key="4">
    <source>
        <dbReference type="EMBL" id="KIM24256.1"/>
    </source>
</evidence>
<gene>
    <name evidence="4" type="ORF">M408DRAFT_55407</name>
</gene>
<dbReference type="InterPro" id="IPR002641">
    <property type="entry name" value="PNPLA_dom"/>
</dbReference>
<dbReference type="GO" id="GO:0047499">
    <property type="term" value="F:calcium-independent phospholipase A2 activity"/>
    <property type="evidence" value="ECO:0007669"/>
    <property type="project" value="TreeGrafter"/>
</dbReference>
<feature type="domain" description="PNPLA" evidence="3">
    <location>
        <begin position="1"/>
        <end position="84"/>
    </location>
</feature>
<dbReference type="PANTHER" id="PTHR24185:SF4">
    <property type="entry name" value="SERINE HYDROLASE, PUTATIVE (AFU_ORTHOLOGUE AFUA_2G07870)-RELATED"/>
    <property type="match status" value="1"/>
</dbReference>
<dbReference type="GO" id="GO:0016020">
    <property type="term" value="C:membrane"/>
    <property type="evidence" value="ECO:0007669"/>
    <property type="project" value="TreeGrafter"/>
</dbReference>
<dbReference type="InterPro" id="IPR016035">
    <property type="entry name" value="Acyl_Trfase/lysoPLipase"/>
</dbReference>
<dbReference type="GO" id="GO:0019369">
    <property type="term" value="P:arachidonate metabolic process"/>
    <property type="evidence" value="ECO:0007669"/>
    <property type="project" value="TreeGrafter"/>
</dbReference>
<dbReference type="PROSITE" id="PS51635">
    <property type="entry name" value="PNPLA"/>
    <property type="match status" value="1"/>
</dbReference>
<accession>A0A0C3AYE6</accession>